<keyword evidence="3" id="KW-1185">Reference proteome</keyword>
<dbReference type="Proteomes" id="UP000315017">
    <property type="component" value="Chromosome"/>
</dbReference>
<dbReference type="InterPro" id="IPR011600">
    <property type="entry name" value="Pept_C14_caspase"/>
</dbReference>
<dbReference type="PANTHER" id="PTHR48104:SF30">
    <property type="entry name" value="METACASPASE-1"/>
    <property type="match status" value="1"/>
</dbReference>
<dbReference type="OrthoDB" id="291633at2"/>
<dbReference type="AlphaFoldDB" id="A0A517YGU9"/>
<dbReference type="EMBL" id="CP036274">
    <property type="protein sequence ID" value="QDU29439.1"/>
    <property type="molecule type" value="Genomic_DNA"/>
</dbReference>
<reference evidence="2 3" key="1">
    <citation type="submission" date="2019-02" db="EMBL/GenBank/DDBJ databases">
        <title>Deep-cultivation of Planctomycetes and their phenomic and genomic characterization uncovers novel biology.</title>
        <authorList>
            <person name="Wiegand S."/>
            <person name="Jogler M."/>
            <person name="Boedeker C."/>
            <person name="Pinto D."/>
            <person name="Vollmers J."/>
            <person name="Rivas-Marin E."/>
            <person name="Kohn T."/>
            <person name="Peeters S.H."/>
            <person name="Heuer A."/>
            <person name="Rast P."/>
            <person name="Oberbeckmann S."/>
            <person name="Bunk B."/>
            <person name="Jeske O."/>
            <person name="Meyerdierks A."/>
            <person name="Storesund J.E."/>
            <person name="Kallscheuer N."/>
            <person name="Luecker S."/>
            <person name="Lage O.M."/>
            <person name="Pohl T."/>
            <person name="Merkel B.J."/>
            <person name="Hornburger P."/>
            <person name="Mueller R.-W."/>
            <person name="Bruemmer F."/>
            <person name="Labrenz M."/>
            <person name="Spormann A.M."/>
            <person name="Op den Camp H."/>
            <person name="Overmann J."/>
            <person name="Amann R."/>
            <person name="Jetten M.S.M."/>
            <person name="Mascher T."/>
            <person name="Medema M.H."/>
            <person name="Devos D.P."/>
            <person name="Kaster A.-K."/>
            <person name="Ovreas L."/>
            <person name="Rohde M."/>
            <person name="Galperin M.Y."/>
            <person name="Jogler C."/>
        </authorList>
    </citation>
    <scope>NUCLEOTIDE SEQUENCE [LARGE SCALE GENOMIC DNA]</scope>
    <source>
        <strain evidence="2 3">ETA_A8</strain>
    </source>
</reference>
<dbReference type="Pfam" id="PF00656">
    <property type="entry name" value="Peptidase_C14"/>
    <property type="match status" value="1"/>
</dbReference>
<sequence length="706" mass="78023">MSALIASHRLVILSVIALNSLLVFAVDSRISAAEAGEGKSWAVLIGAERYHRATHLKYTINDVRILSSTLRARGGYDEKQLLLMTDDESNARFLPLRTNLMKELPAFFDQIAPGDSVLVYFSGHGFKDREGKLYIAALDCDPSDPVKTGVPVAWLREQVANCRANFKLVVLDACHAGSEKGEDTAEASVAGKDIGDVFRNLEGVVTIASSTADEKSQIWDEKEQSLFSYWLNQGFKGHADENADAIVDMDELYKYVSRNVVATSKARFPRPQTPVRIVRSGTPDVPAVIRLKPRTLRQVLADNADVLATQVDKRQMAKIGVLEFTDNVGGIELLGASFGALGKWCTNEFEQRLMEAGADRFEIIDQRRLQNVLKTESFAIDDIGSAERMERLSSQVDGMSVVAIGTLTARQGRRVVIQTSLMGIDFRKLGTASGVAELNESEWAMLGRSVAFKPEDRRIDYTSKRTSTKPVSVIDTAISRAEQRSRVSHPLRDPQFPFPISIKVRRADRPQDPSQVREFIFKSVGEGDEQREECFLPVRKGEVLEVWIGNRSKDRTIMRCLVDGLNTLPEKDGDKGVTTWITGKRVNLDEARAWLLDPKDTKAAKVQGVPTFVLRGFASQVGTDGKMREFTVVDADRSLAARQKFTDQIGIITAAFYVDGNGPRGVGIDAVREISQDLRTVEAKIGNLISVVSIRYADADTLHGGK</sequence>
<evidence type="ECO:0000313" key="3">
    <source>
        <dbReference type="Proteomes" id="UP000315017"/>
    </source>
</evidence>
<dbReference type="PANTHER" id="PTHR48104">
    <property type="entry name" value="METACASPASE-4"/>
    <property type="match status" value="1"/>
</dbReference>
<name>A0A517YGU9_9BACT</name>
<dbReference type="InterPro" id="IPR029030">
    <property type="entry name" value="Caspase-like_dom_sf"/>
</dbReference>
<organism evidence="2 3">
    <name type="scientific">Anatilimnocola aggregata</name>
    <dbReference type="NCBI Taxonomy" id="2528021"/>
    <lineage>
        <taxon>Bacteria</taxon>
        <taxon>Pseudomonadati</taxon>
        <taxon>Planctomycetota</taxon>
        <taxon>Planctomycetia</taxon>
        <taxon>Pirellulales</taxon>
        <taxon>Pirellulaceae</taxon>
        <taxon>Anatilimnocola</taxon>
    </lineage>
</organism>
<evidence type="ECO:0000259" key="1">
    <source>
        <dbReference type="Pfam" id="PF00656"/>
    </source>
</evidence>
<dbReference type="GO" id="GO:0006508">
    <property type="term" value="P:proteolysis"/>
    <property type="evidence" value="ECO:0007669"/>
    <property type="project" value="InterPro"/>
</dbReference>
<gene>
    <name evidence="2" type="ORF">ETAA8_45490</name>
</gene>
<dbReference type="Gene3D" id="3.40.50.1460">
    <property type="match status" value="1"/>
</dbReference>
<protein>
    <submittedName>
        <fullName evidence="2">Caspase domain protein</fullName>
    </submittedName>
</protein>
<dbReference type="GO" id="GO:0004197">
    <property type="term" value="F:cysteine-type endopeptidase activity"/>
    <property type="evidence" value="ECO:0007669"/>
    <property type="project" value="InterPro"/>
</dbReference>
<dbReference type="KEGG" id="aagg:ETAA8_45490"/>
<proteinExistence type="predicted"/>
<dbReference type="GO" id="GO:0005737">
    <property type="term" value="C:cytoplasm"/>
    <property type="evidence" value="ECO:0007669"/>
    <property type="project" value="TreeGrafter"/>
</dbReference>
<dbReference type="SUPFAM" id="SSF52129">
    <property type="entry name" value="Caspase-like"/>
    <property type="match status" value="1"/>
</dbReference>
<dbReference type="RefSeq" id="WP_145093240.1">
    <property type="nucleotide sequence ID" value="NZ_CP036274.1"/>
</dbReference>
<feature type="domain" description="Peptidase C14 caspase" evidence="1">
    <location>
        <begin position="40"/>
        <end position="265"/>
    </location>
</feature>
<accession>A0A517YGU9</accession>
<evidence type="ECO:0000313" key="2">
    <source>
        <dbReference type="EMBL" id="QDU29439.1"/>
    </source>
</evidence>
<dbReference type="InterPro" id="IPR050452">
    <property type="entry name" value="Metacaspase"/>
</dbReference>